<keyword evidence="7" id="KW-1185">Reference proteome</keyword>
<evidence type="ECO:0000256" key="5">
    <source>
        <dbReference type="SAM" id="MobiDB-lite"/>
    </source>
</evidence>
<keyword evidence="4" id="KW-0472">Membrane</keyword>
<dbReference type="AlphaFoldDB" id="A0A1I7WI26"/>
<dbReference type="CDD" id="cd06352">
    <property type="entry name" value="PBP1_NPR_GC-like"/>
    <property type="match status" value="1"/>
</dbReference>
<organism evidence="7 8">
    <name type="scientific">Heterorhabditis bacteriophora</name>
    <name type="common">Entomopathogenic nematode worm</name>
    <dbReference type="NCBI Taxonomy" id="37862"/>
    <lineage>
        <taxon>Eukaryota</taxon>
        <taxon>Metazoa</taxon>
        <taxon>Ecdysozoa</taxon>
        <taxon>Nematoda</taxon>
        <taxon>Chromadorea</taxon>
        <taxon>Rhabditida</taxon>
        <taxon>Rhabditina</taxon>
        <taxon>Rhabditomorpha</taxon>
        <taxon>Strongyloidea</taxon>
        <taxon>Heterorhabditidae</taxon>
        <taxon>Heterorhabditis</taxon>
    </lineage>
</organism>
<name>A0A1I7WI26_HETBA</name>
<dbReference type="Proteomes" id="UP000095283">
    <property type="component" value="Unplaced"/>
</dbReference>
<dbReference type="WBParaSite" id="Hba_04664">
    <property type="protein sequence ID" value="Hba_04664"/>
    <property type="gene ID" value="Hba_04664"/>
</dbReference>
<evidence type="ECO:0000259" key="6">
    <source>
        <dbReference type="Pfam" id="PF01094"/>
    </source>
</evidence>
<sequence>METFWLLGREDERPTSNTSEAKMTDTNDNPYPSILKGSDVSEETTDGSNAMYKKFLRSDTALILIKHSKKLSMVGEEETKCILLLKFFQAGDFSQSVSQQIIPKKKVSVGIAAVERTLPSNIGWSVCGGAIGMALDKLRENHLVDDFEFERVHNIEFYVNFTDCNSFSAVGVGIDFMRDKKVDVVIAPPCPETAIIMAHLSTIYQTTILGWGFLTSFEFSLAEKYPFITTIISDSQTLLAEFSWDNISILFTSNEVHYCDTIIEDTEATVTQMSGYFHVGHNVILSITPSRKMSQKHLRQEHNHLQTAINDPNTYTPDIVHKQQIISGAPDMFGSSLKNIKAKSRMALRITSNKLRRGHISALSELSIHEIALRPCIVFLVLFKVDFDEKANISDSRNYYREYKWTTKGVNHLVLWLLFYSPFVMRNQASWAGSVPLRDQEATPFLSPSSCQTRPIECSATIVIQNSCL</sequence>
<evidence type="ECO:0000313" key="7">
    <source>
        <dbReference type="Proteomes" id="UP000095283"/>
    </source>
</evidence>
<comment type="subcellular location">
    <subcellularLocation>
        <location evidence="1">Membrane</location>
    </subcellularLocation>
</comment>
<evidence type="ECO:0000313" key="8">
    <source>
        <dbReference type="WBParaSite" id="Hba_04664"/>
    </source>
</evidence>
<evidence type="ECO:0000256" key="3">
    <source>
        <dbReference type="ARBA" id="ARBA00022989"/>
    </source>
</evidence>
<protein>
    <submittedName>
        <fullName evidence="8">ANF_receptor domain-containing protein</fullName>
    </submittedName>
</protein>
<feature type="region of interest" description="Disordered" evidence="5">
    <location>
        <begin position="1"/>
        <end position="44"/>
    </location>
</feature>
<proteinExistence type="predicted"/>
<dbReference type="Gene3D" id="3.40.50.2300">
    <property type="match status" value="1"/>
</dbReference>
<reference evidence="8" key="1">
    <citation type="submission" date="2016-11" db="UniProtKB">
        <authorList>
            <consortium name="WormBaseParasite"/>
        </authorList>
    </citation>
    <scope>IDENTIFICATION</scope>
</reference>
<keyword evidence="2" id="KW-0812">Transmembrane</keyword>
<dbReference type="SUPFAM" id="SSF53822">
    <property type="entry name" value="Periplasmic binding protein-like I"/>
    <property type="match status" value="1"/>
</dbReference>
<accession>A0A1I7WI26</accession>
<evidence type="ECO:0000256" key="4">
    <source>
        <dbReference type="ARBA" id="ARBA00023136"/>
    </source>
</evidence>
<feature type="domain" description="Receptor ligand binding region" evidence="6">
    <location>
        <begin position="127"/>
        <end position="271"/>
    </location>
</feature>
<dbReference type="Pfam" id="PF01094">
    <property type="entry name" value="ANF_receptor"/>
    <property type="match status" value="1"/>
</dbReference>
<dbReference type="InterPro" id="IPR028082">
    <property type="entry name" value="Peripla_BP_I"/>
</dbReference>
<keyword evidence="3" id="KW-1133">Transmembrane helix</keyword>
<feature type="compositionally biased region" description="Polar residues" evidence="5">
    <location>
        <begin position="15"/>
        <end position="30"/>
    </location>
</feature>
<dbReference type="GO" id="GO:0016020">
    <property type="term" value="C:membrane"/>
    <property type="evidence" value="ECO:0007669"/>
    <property type="project" value="UniProtKB-SubCell"/>
</dbReference>
<evidence type="ECO:0000256" key="2">
    <source>
        <dbReference type="ARBA" id="ARBA00022692"/>
    </source>
</evidence>
<dbReference type="InterPro" id="IPR001828">
    <property type="entry name" value="ANF_lig-bd_rcpt"/>
</dbReference>
<evidence type="ECO:0000256" key="1">
    <source>
        <dbReference type="ARBA" id="ARBA00004370"/>
    </source>
</evidence>